<proteinExistence type="predicted"/>
<evidence type="ECO:0000313" key="2">
    <source>
        <dbReference type="Proteomes" id="UP000618931"/>
    </source>
</evidence>
<comment type="caution">
    <text evidence="1">The sequence shown here is derived from an EMBL/GenBank/DDBJ whole genome shotgun (WGS) entry which is preliminary data.</text>
</comment>
<accession>A0ABS0I218</accession>
<name>A0ABS0I218_9BACT</name>
<dbReference type="RefSeq" id="WP_196292416.1">
    <property type="nucleotide sequence ID" value="NZ_JADQDM010000002.1"/>
</dbReference>
<dbReference type="PROSITE" id="PS51257">
    <property type="entry name" value="PROKAR_LIPOPROTEIN"/>
    <property type="match status" value="1"/>
</dbReference>
<evidence type="ECO:0000313" key="1">
    <source>
        <dbReference type="EMBL" id="MBF9220996.1"/>
    </source>
</evidence>
<dbReference type="EMBL" id="JADQDM010000002">
    <property type="protein sequence ID" value="MBF9220996.1"/>
    <property type="molecule type" value="Genomic_DNA"/>
</dbReference>
<keyword evidence="2" id="KW-1185">Reference proteome</keyword>
<sequence length="159" mass="17131">MRPILIGLLAAAMGAGACSGTHEPRRDYVPRAPAAHPQAGVDVPALLNLSIDEMNARLGPPLPMPPGFADPTLASEPQHGDKADSLALFRSRGLALVVAYDNRTRQVNDLLLLGSNEDELMSRARLQLGADKYLVLPVFQTQHPTRLFGLRVLPIALNQ</sequence>
<dbReference type="Proteomes" id="UP000618931">
    <property type="component" value="Unassembled WGS sequence"/>
</dbReference>
<organism evidence="1 2">
    <name type="scientific">Hymenobacter ruricola</name>
    <dbReference type="NCBI Taxonomy" id="2791023"/>
    <lineage>
        <taxon>Bacteria</taxon>
        <taxon>Pseudomonadati</taxon>
        <taxon>Bacteroidota</taxon>
        <taxon>Cytophagia</taxon>
        <taxon>Cytophagales</taxon>
        <taxon>Hymenobacteraceae</taxon>
        <taxon>Hymenobacter</taxon>
    </lineage>
</organism>
<reference evidence="1 2" key="1">
    <citation type="submission" date="2020-11" db="EMBL/GenBank/DDBJ databases">
        <authorList>
            <person name="Kim M.K."/>
        </authorList>
    </citation>
    <scope>NUCLEOTIDE SEQUENCE [LARGE SCALE GENOMIC DNA]</scope>
    <source>
        <strain evidence="1 2">BT662</strain>
    </source>
</reference>
<gene>
    <name evidence="1" type="ORF">I2H31_07770</name>
</gene>
<protein>
    <submittedName>
        <fullName evidence="1">Uncharacterized protein</fullName>
    </submittedName>
</protein>